<dbReference type="GO" id="GO:0031564">
    <property type="term" value="P:transcription antitermination"/>
    <property type="evidence" value="ECO:0007669"/>
    <property type="project" value="UniProtKB-KW"/>
</dbReference>
<dbReference type="STRING" id="947013.SAMN04488109_6877"/>
<dbReference type="Gene3D" id="3.30.70.940">
    <property type="entry name" value="NusG, N-terminal domain"/>
    <property type="match status" value="1"/>
</dbReference>
<accession>A0A1M5XU09</accession>
<keyword evidence="7" id="KW-1185">Reference proteome</keyword>
<dbReference type="PANTHER" id="PTHR30265">
    <property type="entry name" value="RHO-INTERACTING TRANSCRIPTION TERMINATION FACTOR NUSG"/>
    <property type="match status" value="1"/>
</dbReference>
<dbReference type="SUPFAM" id="SSF82679">
    <property type="entry name" value="N-utilization substance G protein NusG, N-terminal domain"/>
    <property type="match status" value="1"/>
</dbReference>
<dbReference type="NCBIfam" id="NF033644">
    <property type="entry name" value="antiterm_UpxY"/>
    <property type="match status" value="1"/>
</dbReference>
<organism evidence="6 7">
    <name type="scientific">Chryseolinea serpens</name>
    <dbReference type="NCBI Taxonomy" id="947013"/>
    <lineage>
        <taxon>Bacteria</taxon>
        <taxon>Pseudomonadati</taxon>
        <taxon>Bacteroidota</taxon>
        <taxon>Cytophagia</taxon>
        <taxon>Cytophagales</taxon>
        <taxon>Fulvivirgaceae</taxon>
        <taxon>Chryseolinea</taxon>
    </lineage>
</organism>
<feature type="domain" description="NusG-like N-terminal" evidence="4">
    <location>
        <begin position="7"/>
        <end position="104"/>
    </location>
</feature>
<dbReference type="InterPro" id="IPR006645">
    <property type="entry name" value="NGN-like_dom"/>
</dbReference>
<evidence type="ECO:0000259" key="5">
    <source>
        <dbReference type="SMART" id="SM00739"/>
    </source>
</evidence>
<dbReference type="RefSeq" id="WP_178377258.1">
    <property type="nucleotide sequence ID" value="NZ_FQWQ01000007.1"/>
</dbReference>
<keyword evidence="2" id="KW-0805">Transcription regulation</keyword>
<evidence type="ECO:0000313" key="6">
    <source>
        <dbReference type="EMBL" id="SHI03290.1"/>
    </source>
</evidence>
<keyword evidence="3" id="KW-0804">Transcription</keyword>
<dbReference type="SMART" id="SM00739">
    <property type="entry name" value="KOW"/>
    <property type="match status" value="1"/>
</dbReference>
<name>A0A1M5XU09_9BACT</name>
<dbReference type="GO" id="GO:0006354">
    <property type="term" value="P:DNA-templated transcription elongation"/>
    <property type="evidence" value="ECO:0007669"/>
    <property type="project" value="InterPro"/>
</dbReference>
<keyword evidence="1" id="KW-0889">Transcription antitermination</keyword>
<dbReference type="CDD" id="cd09895">
    <property type="entry name" value="NGN_SP_UpxY"/>
    <property type="match status" value="1"/>
</dbReference>
<dbReference type="PANTHER" id="PTHR30265:SF4">
    <property type="entry name" value="KOW MOTIF FAMILY PROTEIN, EXPRESSED"/>
    <property type="match status" value="1"/>
</dbReference>
<dbReference type="SMART" id="SM00738">
    <property type="entry name" value="NGN"/>
    <property type="match status" value="1"/>
</dbReference>
<evidence type="ECO:0000256" key="2">
    <source>
        <dbReference type="ARBA" id="ARBA00023015"/>
    </source>
</evidence>
<feature type="domain" description="KOW" evidence="5">
    <location>
        <begin position="115"/>
        <end position="142"/>
    </location>
</feature>
<proteinExistence type="predicted"/>
<evidence type="ECO:0000256" key="3">
    <source>
        <dbReference type="ARBA" id="ARBA00023163"/>
    </source>
</evidence>
<dbReference type="Proteomes" id="UP000184212">
    <property type="component" value="Unassembled WGS sequence"/>
</dbReference>
<dbReference type="CDD" id="cd06091">
    <property type="entry name" value="KOW_NusG"/>
    <property type="match status" value="1"/>
</dbReference>
<protein>
    <submittedName>
        <fullName evidence="6">Transcription antitermination factor NusG</fullName>
    </submittedName>
</protein>
<gene>
    <name evidence="6" type="ORF">SAMN04488109_6877</name>
</gene>
<dbReference type="InterPro" id="IPR005824">
    <property type="entry name" value="KOW"/>
</dbReference>
<dbReference type="AlphaFoldDB" id="A0A1M5XU09"/>
<dbReference type="EMBL" id="FQWQ01000007">
    <property type="protein sequence ID" value="SHI03290.1"/>
    <property type="molecule type" value="Genomic_DNA"/>
</dbReference>
<dbReference type="InterPro" id="IPR043425">
    <property type="entry name" value="NusG-like"/>
</dbReference>
<dbReference type="SUPFAM" id="SSF50104">
    <property type="entry name" value="Translation proteins SH3-like domain"/>
    <property type="match status" value="1"/>
</dbReference>
<dbReference type="InterPro" id="IPR008991">
    <property type="entry name" value="Translation_prot_SH3-like_sf"/>
</dbReference>
<evidence type="ECO:0000256" key="1">
    <source>
        <dbReference type="ARBA" id="ARBA00022814"/>
    </source>
</evidence>
<evidence type="ECO:0000313" key="7">
    <source>
        <dbReference type="Proteomes" id="UP000184212"/>
    </source>
</evidence>
<reference evidence="6 7" key="1">
    <citation type="submission" date="2016-11" db="EMBL/GenBank/DDBJ databases">
        <authorList>
            <person name="Jaros S."/>
            <person name="Januszkiewicz K."/>
            <person name="Wedrychowicz H."/>
        </authorList>
    </citation>
    <scope>NUCLEOTIDE SEQUENCE [LARGE SCALE GENOMIC DNA]</scope>
    <source>
        <strain evidence="6 7">DSM 24574</strain>
    </source>
</reference>
<evidence type="ECO:0000259" key="4">
    <source>
        <dbReference type="SMART" id="SM00738"/>
    </source>
</evidence>
<dbReference type="InterPro" id="IPR036735">
    <property type="entry name" value="NGN_dom_sf"/>
</dbReference>
<dbReference type="Pfam" id="PF02357">
    <property type="entry name" value="NusG"/>
    <property type="match status" value="1"/>
</dbReference>
<sequence length="171" mass="19572">METTASKCDWHVVYTYPQCEKKAFDKLAAKNIDAYLPCQTVVRQWSDRKKKMDVPLFPNYVFVSVNPKARHEVLNVPGITRFVSFDGQPAILSDREITTIKMMLEGNGDLTCESFYAVGDRVRVISGPLRGLEGMLLEKKGAHRFYVRFHSFEQALSIEIQANRLEKITSH</sequence>